<dbReference type="EMBL" id="VYWO01000001">
    <property type="protein sequence ID" value="KAA9302203.1"/>
    <property type="molecule type" value="Genomic_DNA"/>
</dbReference>
<accession>A0A5N1GMJ8</accession>
<protein>
    <submittedName>
        <fullName evidence="2">DUF4411 family protein</fullName>
    </submittedName>
</protein>
<dbReference type="OrthoDB" id="3231195at2"/>
<gene>
    <name evidence="2" type="ORF">F6I03_03035</name>
</gene>
<evidence type="ECO:0000313" key="2">
    <source>
        <dbReference type="EMBL" id="KAA9302203.1"/>
    </source>
</evidence>
<reference evidence="2 3" key="1">
    <citation type="submission" date="2019-09" db="EMBL/GenBank/DDBJ databases">
        <title>Draft genome sequence assemblies of isolates from the urinary tract.</title>
        <authorList>
            <person name="Mores C.R."/>
            <person name="Putonti C."/>
            <person name="Wolfe A.J."/>
        </authorList>
    </citation>
    <scope>NUCLEOTIDE SEQUENCE [LARGE SCALE GENOMIC DNA]</scope>
    <source>
        <strain evidence="2 3">UMB623</strain>
    </source>
</reference>
<feature type="region of interest" description="Disordered" evidence="1">
    <location>
        <begin position="1"/>
        <end position="27"/>
    </location>
</feature>
<sequence length="52" mass="5527">MGRGYSSVTSETKANPQASGPSKNAKIPDVAGQFAVPCISHIEWLRRLGLSL</sequence>
<comment type="caution">
    <text evidence="2">The sequence shown here is derived from an EMBL/GenBank/DDBJ whole genome shotgun (WGS) entry which is preliminary data.</text>
</comment>
<dbReference type="Pfam" id="PF14367">
    <property type="entry name" value="DUF4411"/>
    <property type="match status" value="1"/>
</dbReference>
<organism evidence="2 3">
    <name type="scientific">Aerococcus sanguinicola</name>
    <dbReference type="NCBI Taxonomy" id="119206"/>
    <lineage>
        <taxon>Bacteria</taxon>
        <taxon>Bacillati</taxon>
        <taxon>Bacillota</taxon>
        <taxon>Bacilli</taxon>
        <taxon>Lactobacillales</taxon>
        <taxon>Aerococcaceae</taxon>
        <taxon>Aerococcus</taxon>
    </lineage>
</organism>
<evidence type="ECO:0000313" key="3">
    <source>
        <dbReference type="Proteomes" id="UP000327148"/>
    </source>
</evidence>
<name>A0A5N1GMJ8_9LACT</name>
<dbReference type="InterPro" id="IPR016541">
    <property type="entry name" value="UCP008505"/>
</dbReference>
<proteinExistence type="predicted"/>
<dbReference type="Proteomes" id="UP000327148">
    <property type="component" value="Unassembled WGS sequence"/>
</dbReference>
<feature type="compositionally biased region" description="Polar residues" evidence="1">
    <location>
        <begin position="1"/>
        <end position="22"/>
    </location>
</feature>
<dbReference type="AlphaFoldDB" id="A0A5N1GMJ8"/>
<evidence type="ECO:0000256" key="1">
    <source>
        <dbReference type="SAM" id="MobiDB-lite"/>
    </source>
</evidence>